<dbReference type="AlphaFoldDB" id="A0A291IKL3"/>
<evidence type="ECO:0000313" key="2">
    <source>
        <dbReference type="Proteomes" id="UP000077734"/>
    </source>
</evidence>
<dbReference type="Proteomes" id="UP000077734">
    <property type="component" value="Unassembled WGS sequence"/>
</dbReference>
<reference evidence="1 2" key="1">
    <citation type="submission" date="2016-03" db="EMBL/GenBank/DDBJ databases">
        <authorList>
            <person name="Heylen K."/>
            <person name="De Vos P."/>
            <person name="Vekeman B."/>
        </authorList>
    </citation>
    <scope>NUCLEOTIDE SEQUENCE [LARGE SCALE GENOMIC DNA]</scope>
    <source>
        <strain evidence="1 2">R-49807</strain>
    </source>
</reference>
<evidence type="ECO:0000313" key="1">
    <source>
        <dbReference type="EMBL" id="OAI24289.1"/>
    </source>
</evidence>
<dbReference type="KEGG" id="mko:MKLM6_2649"/>
<name>A0A291IKL3_9GAMM</name>
<dbReference type="Pfam" id="PF03929">
    <property type="entry name" value="PepSY_TM"/>
    <property type="match status" value="1"/>
</dbReference>
<organism evidence="1 2">
    <name type="scientific">Methylomonas koyamae</name>
    <dbReference type="NCBI Taxonomy" id="702114"/>
    <lineage>
        <taxon>Bacteria</taxon>
        <taxon>Pseudomonadati</taxon>
        <taxon>Pseudomonadota</taxon>
        <taxon>Gammaproteobacteria</taxon>
        <taxon>Methylococcales</taxon>
        <taxon>Methylococcaceae</taxon>
        <taxon>Methylomonas</taxon>
    </lineage>
</organism>
<protein>
    <submittedName>
        <fullName evidence="1">Uncharacterized protein</fullName>
    </submittedName>
</protein>
<gene>
    <name evidence="1" type="ORF">A1356_15795</name>
</gene>
<proteinExistence type="predicted"/>
<comment type="caution">
    <text evidence="1">The sequence shown here is derived from an EMBL/GenBank/DDBJ whole genome shotgun (WGS) entry which is preliminary data.</text>
</comment>
<dbReference type="EMBL" id="LUUL01000092">
    <property type="protein sequence ID" value="OAI24289.1"/>
    <property type="molecule type" value="Genomic_DNA"/>
</dbReference>
<accession>A0A291IKL3</accession>
<sequence>MLSAPANGQGIYYVWKRDVSELRRYIGYREIAIDQYSGEILKMYDAGSGSAGDVLLDWQWPLHSGYAFGWPERILVLSSGLACPVLFVTGVIRWRQKYRARRSAEKLDRHRTDR</sequence>
<dbReference type="PANTHER" id="PTHR34219">
    <property type="entry name" value="IRON-REGULATED INNER MEMBRANE PROTEIN-RELATED"/>
    <property type="match status" value="1"/>
</dbReference>
<keyword evidence="2" id="KW-1185">Reference proteome</keyword>
<dbReference type="InterPro" id="IPR005625">
    <property type="entry name" value="PepSY-ass_TM"/>
</dbReference>